<gene>
    <name evidence="2" type="ORF">JO391_07220</name>
</gene>
<dbReference type="EMBL" id="CP069370">
    <property type="protein sequence ID" value="QYZ71287.1"/>
    <property type="molecule type" value="Genomic_DNA"/>
</dbReference>
<dbReference type="InterPro" id="IPR039556">
    <property type="entry name" value="ICL/PEPM"/>
</dbReference>
<dbReference type="Gene3D" id="3.20.20.60">
    <property type="entry name" value="Phosphoenolpyruvate-binding domains"/>
    <property type="match status" value="1"/>
</dbReference>
<dbReference type="KEGG" id="nsm:JO391_07220"/>
<feature type="compositionally biased region" description="Basic residues" evidence="1">
    <location>
        <begin position="22"/>
        <end position="31"/>
    </location>
</feature>
<dbReference type="PANTHER" id="PTHR42905">
    <property type="entry name" value="PHOSPHOENOLPYRUVATE CARBOXYLASE"/>
    <property type="match status" value="1"/>
</dbReference>
<reference evidence="2" key="1">
    <citation type="submission" date="2021-02" db="EMBL/GenBank/DDBJ databases">
        <title>Rhodobacter shimadae sp. nov., an aerobic anoxygenic phototrophic bacterium isolated from a hot spring.</title>
        <authorList>
            <person name="Muramatsu S."/>
            <person name="Haruta S."/>
            <person name="Hirose S."/>
            <person name="Hanada S."/>
        </authorList>
    </citation>
    <scope>NUCLEOTIDE SEQUENCE</scope>
    <source>
        <strain evidence="2">N10</strain>
    </source>
</reference>
<dbReference type="SUPFAM" id="SSF51621">
    <property type="entry name" value="Phosphoenolpyruvate/pyruvate domain"/>
    <property type="match status" value="1"/>
</dbReference>
<keyword evidence="2" id="KW-0456">Lyase</keyword>
<dbReference type="InterPro" id="IPR040442">
    <property type="entry name" value="Pyrv_kinase-like_dom_sf"/>
</dbReference>
<feature type="region of interest" description="Disordered" evidence="1">
    <location>
        <begin position="1"/>
        <end position="31"/>
    </location>
</feature>
<protein>
    <submittedName>
        <fullName evidence="2">Isocitrate lyase/phosphoenolpyruvate mutase family protein</fullName>
    </submittedName>
</protein>
<dbReference type="AlphaFoldDB" id="A0A8G0ZYA3"/>
<accession>A0A8G0ZYA3</accession>
<evidence type="ECO:0000313" key="3">
    <source>
        <dbReference type="Proteomes" id="UP000826300"/>
    </source>
</evidence>
<evidence type="ECO:0000313" key="2">
    <source>
        <dbReference type="EMBL" id="QYZ71287.1"/>
    </source>
</evidence>
<evidence type="ECO:0000256" key="1">
    <source>
        <dbReference type="SAM" id="MobiDB-lite"/>
    </source>
</evidence>
<proteinExistence type="predicted"/>
<name>A0A8G0ZYA3_9RHOB</name>
<keyword evidence="3" id="KW-1185">Reference proteome</keyword>
<dbReference type="Pfam" id="PF13714">
    <property type="entry name" value="PEP_mutase"/>
    <property type="match status" value="1"/>
</dbReference>
<dbReference type="CDD" id="cd00377">
    <property type="entry name" value="ICL_PEPM"/>
    <property type="match status" value="1"/>
</dbReference>
<dbReference type="PANTHER" id="PTHR42905:SF16">
    <property type="entry name" value="CARBOXYPHOSPHONOENOLPYRUVATE PHOSPHONOMUTASE-LIKE PROTEIN (AFU_ORTHOLOGUE AFUA_5G07230)"/>
    <property type="match status" value="1"/>
</dbReference>
<dbReference type="Proteomes" id="UP000826300">
    <property type="component" value="Chromosome"/>
</dbReference>
<dbReference type="InterPro" id="IPR015813">
    <property type="entry name" value="Pyrv/PenolPyrv_kinase-like_dom"/>
</dbReference>
<dbReference type="GO" id="GO:0016829">
    <property type="term" value="F:lyase activity"/>
    <property type="evidence" value="ECO:0007669"/>
    <property type="project" value="UniProtKB-KW"/>
</dbReference>
<sequence>MTRNRSGCAGDGRRGGGFPPPHSRRILGNRRKRSGLKLSDRHKAFAALHESGCFVIPNPWDAGSARMMAALGAKALATSSAAHAFTLGRPDMGGVSRDEALAHAADLMEATDLPVSGDFEDGFGPAPEDVAETVRLAGEVGLSGCSIEDTVMAPGSPAHGFEAAVERVRAGVAAARALGRPFVFCARADGVMNGAYDLAEGIRRLQAFEAAGADLLYLPVPPGRAELAQVLAAVRKPVNALAAGPLKAMSVAELAAMGVRRISTGSQIARVTHAAIREAMTAMLDEGSFAPLMRAAAGDEIDALLQRGAGME</sequence>
<organism evidence="2 3">
    <name type="scientific">Neotabrizicola shimadae</name>
    <dbReference type="NCBI Taxonomy" id="2807096"/>
    <lineage>
        <taxon>Bacteria</taxon>
        <taxon>Pseudomonadati</taxon>
        <taxon>Pseudomonadota</taxon>
        <taxon>Alphaproteobacteria</taxon>
        <taxon>Rhodobacterales</taxon>
        <taxon>Paracoccaceae</taxon>
        <taxon>Neotabrizicola</taxon>
    </lineage>
</organism>